<dbReference type="GO" id="GO:0061617">
    <property type="term" value="C:MICOS complex"/>
    <property type="evidence" value="ECO:0007669"/>
    <property type="project" value="TreeGrafter"/>
</dbReference>
<dbReference type="InterPro" id="IPR019133">
    <property type="entry name" value="MIC60"/>
</dbReference>
<name>A0A0X3PVJ0_SCHSO</name>
<comment type="subunit">
    <text evidence="7">Component of the mitochondrial contact site and cristae organizing system (MICOS) complex.</text>
</comment>
<evidence type="ECO:0000256" key="8">
    <source>
        <dbReference type="SAM" id="Coils"/>
    </source>
</evidence>
<comment type="similarity">
    <text evidence="1 7">Belongs to the MICOS complex subunit Mic60 family.</text>
</comment>
<keyword evidence="2 7" id="KW-0812">Transmembrane</keyword>
<comment type="function">
    <text evidence="7">Component of the MICOS complex, a large protein complex of the mitochondrial inner membrane that plays crucial roles in the maintenance of crista junctions, inner membrane architecture, and formation of contact sites to the outer membrane.</text>
</comment>
<dbReference type="PANTHER" id="PTHR15415">
    <property type="entry name" value="MITOFILIN"/>
    <property type="match status" value="1"/>
</dbReference>
<reference evidence="9" key="1">
    <citation type="submission" date="2016-01" db="EMBL/GenBank/DDBJ databases">
        <title>Reference transcriptome for the parasite Schistocephalus solidus: insights into the molecular evolution of parasitism.</title>
        <authorList>
            <person name="Hebert F.O."/>
            <person name="Grambauer S."/>
            <person name="Barber I."/>
            <person name="Landry C.R."/>
            <person name="Aubin-Horth N."/>
        </authorList>
    </citation>
    <scope>NUCLEOTIDE SEQUENCE</scope>
</reference>
<keyword evidence="5 7" id="KW-0496">Mitochondrion</keyword>
<organism evidence="9">
    <name type="scientific">Schistocephalus solidus</name>
    <name type="common">Tapeworm</name>
    <dbReference type="NCBI Taxonomy" id="70667"/>
    <lineage>
        <taxon>Eukaryota</taxon>
        <taxon>Metazoa</taxon>
        <taxon>Spiralia</taxon>
        <taxon>Lophotrochozoa</taxon>
        <taxon>Platyhelminthes</taxon>
        <taxon>Cestoda</taxon>
        <taxon>Eucestoda</taxon>
        <taxon>Diphyllobothriidea</taxon>
        <taxon>Diphyllobothriidae</taxon>
        <taxon>Schistocephalus</taxon>
    </lineage>
</organism>
<evidence type="ECO:0000256" key="5">
    <source>
        <dbReference type="ARBA" id="ARBA00023128"/>
    </source>
</evidence>
<evidence type="ECO:0000256" key="1">
    <source>
        <dbReference type="ARBA" id="ARBA00010877"/>
    </source>
</evidence>
<gene>
    <name evidence="9" type="ORF">TR99216</name>
</gene>
<feature type="coiled-coil region" evidence="8">
    <location>
        <begin position="167"/>
        <end position="257"/>
    </location>
</feature>
<dbReference type="AlphaFoldDB" id="A0A0X3PVJ0"/>
<evidence type="ECO:0000256" key="6">
    <source>
        <dbReference type="ARBA" id="ARBA00023136"/>
    </source>
</evidence>
<evidence type="ECO:0000256" key="3">
    <source>
        <dbReference type="ARBA" id="ARBA00022792"/>
    </source>
</evidence>
<keyword evidence="6 7" id="KW-0472">Membrane</keyword>
<protein>
    <recommendedName>
        <fullName evidence="7">MICOS complex subunit MIC60</fullName>
    </recommendedName>
    <alternativeName>
        <fullName evidence="7">Mitofilin</fullName>
    </alternativeName>
</protein>
<comment type="subcellular location">
    <subcellularLocation>
        <location evidence="7">Mitochondrion inner membrane</location>
        <topology evidence="7">Single-pass membrane protein</topology>
    </subcellularLocation>
</comment>
<keyword evidence="3 7" id="KW-0999">Mitochondrion inner membrane</keyword>
<accession>A0A0X3PVJ0</accession>
<evidence type="ECO:0000256" key="4">
    <source>
        <dbReference type="ARBA" id="ARBA00022989"/>
    </source>
</evidence>
<feature type="coiled-coil region" evidence="8">
    <location>
        <begin position="443"/>
        <end position="470"/>
    </location>
</feature>
<sequence>MARRFCSRDTLKCISYLRSRVALPPGPLFSVARSTPVLLFRSSHGSYQHSDNHPQQSSLFRSLIGLGVIIGGTSAVVYFNKPIRDYVTDKYPQLNGYFAKVDTFLTEWRSKRLNFELPQWPKPVVIDESYKAPSPDEMERKLSPSFPSVSDVVRDIEQVPVHLRSAKTDLQTAIHNAERSAQEALADLRHLEMTTKKHIEEQTRLIEKQELSRSMTEKLESAQKRAAASHEIAQRHLSELRAALDAAKASASQKETEFVQKAIHRYSELAYDLSGVVNEVRRLQNYLAVSSTFATLEAEDRSKLYQELKSILPKPTKDKLFLGESGTEMTREELNSLLVMTLERINKLFESLDASAAEAKQRFVHSLKTHSAVFNQLVRDSVERELSHERAKQELERFEWERAAREHTDQELNLALARHGHHLAQMLRLKQEEMEHQFDYRLREALTEQKQALEGELHKWIKRMEAIEQVVDGRADIDRVAKETQALWLAVEALAFTLEMPFSKIGASGTPLRNELKPFFTTAPLRDLIDDVQKAAARSGNHEFALRVTESLPTKVLDSGVWTRQGLLYRFNKVYDVCKSVALVDEAGCSLWSYFVSWVQSKLLFDSLSRRRIMARLPGAASPLLTPDSEITEGETPDAFCLLASAKAALIPASDSMVNVDSVNCSDIEFAVRLLSQLRGQPAAVAADWLEDARRFLEVYQAIQALLAYTTAQNISTFEERL</sequence>
<dbReference type="Pfam" id="PF09731">
    <property type="entry name" value="Mitofilin"/>
    <property type="match status" value="2"/>
</dbReference>
<feature type="transmembrane region" description="Helical" evidence="7">
    <location>
        <begin position="59"/>
        <end position="79"/>
    </location>
</feature>
<keyword evidence="8" id="KW-0175">Coiled coil</keyword>
<dbReference type="EMBL" id="GEEE01007566">
    <property type="protein sequence ID" value="JAP55659.1"/>
    <property type="molecule type" value="Transcribed_RNA"/>
</dbReference>
<dbReference type="PANTHER" id="PTHR15415:SF7">
    <property type="entry name" value="MICOS COMPLEX SUBUNIT MIC60"/>
    <property type="match status" value="1"/>
</dbReference>
<dbReference type="GO" id="GO:0042407">
    <property type="term" value="P:cristae formation"/>
    <property type="evidence" value="ECO:0007669"/>
    <property type="project" value="TreeGrafter"/>
</dbReference>
<keyword evidence="4 7" id="KW-1133">Transmembrane helix</keyword>
<proteinExistence type="inferred from homology"/>
<evidence type="ECO:0000313" key="9">
    <source>
        <dbReference type="EMBL" id="JAP55659.1"/>
    </source>
</evidence>
<evidence type="ECO:0000256" key="7">
    <source>
        <dbReference type="RuleBase" id="RU363000"/>
    </source>
</evidence>
<evidence type="ECO:0000256" key="2">
    <source>
        <dbReference type="ARBA" id="ARBA00022692"/>
    </source>
</evidence>